<comment type="cofactor">
    <cofactor evidence="1">
        <name>FAD</name>
        <dbReference type="ChEBI" id="CHEBI:57692"/>
    </cofactor>
</comment>
<dbReference type="AlphaFoldDB" id="A0AAD7G919"/>
<dbReference type="Gene3D" id="3.50.50.60">
    <property type="entry name" value="FAD/NAD(P)-binding domain"/>
    <property type="match status" value="1"/>
</dbReference>
<dbReference type="SUPFAM" id="SSF51905">
    <property type="entry name" value="FAD/NAD(P)-binding domain"/>
    <property type="match status" value="1"/>
</dbReference>
<evidence type="ECO:0000256" key="8">
    <source>
        <dbReference type="PIRSR" id="PIRSR000137-1"/>
    </source>
</evidence>
<evidence type="ECO:0000313" key="12">
    <source>
        <dbReference type="EMBL" id="KAJ7671805.1"/>
    </source>
</evidence>
<evidence type="ECO:0000256" key="7">
    <source>
        <dbReference type="ARBA" id="ARBA00023180"/>
    </source>
</evidence>
<dbReference type="InterPro" id="IPR012132">
    <property type="entry name" value="GMC_OxRdtase"/>
</dbReference>
<keyword evidence="6" id="KW-0560">Oxidoreductase</keyword>
<protein>
    <submittedName>
        <fullName evidence="12">Aryl-alcohol oxidase</fullName>
    </submittedName>
</protein>
<keyword evidence="7" id="KW-0325">Glycoprotein</keyword>
<evidence type="ECO:0000259" key="11">
    <source>
        <dbReference type="Pfam" id="PF05199"/>
    </source>
</evidence>
<accession>A0AAD7G919</accession>
<feature type="chain" id="PRO_5042240316" evidence="9">
    <location>
        <begin position="19"/>
        <end position="605"/>
    </location>
</feature>
<feature type="active site" description="Proton acceptor" evidence="8">
    <location>
        <position position="583"/>
    </location>
</feature>
<feature type="signal peptide" evidence="9">
    <location>
        <begin position="1"/>
        <end position="18"/>
    </location>
</feature>
<dbReference type="Proteomes" id="UP001221757">
    <property type="component" value="Unassembled WGS sequence"/>
</dbReference>
<gene>
    <name evidence="12" type="ORF">B0H17DRAFT_1084979</name>
</gene>
<evidence type="ECO:0000256" key="2">
    <source>
        <dbReference type="ARBA" id="ARBA00010790"/>
    </source>
</evidence>
<evidence type="ECO:0000256" key="9">
    <source>
        <dbReference type="SAM" id="SignalP"/>
    </source>
</evidence>
<evidence type="ECO:0000256" key="6">
    <source>
        <dbReference type="ARBA" id="ARBA00023002"/>
    </source>
</evidence>
<dbReference type="EMBL" id="JARKIE010000172">
    <property type="protein sequence ID" value="KAJ7671805.1"/>
    <property type="molecule type" value="Genomic_DNA"/>
</dbReference>
<dbReference type="PANTHER" id="PTHR11552:SF201">
    <property type="entry name" value="GLUCOSE-METHANOL-CHOLINE OXIDOREDUCTASE N-TERMINAL DOMAIN-CONTAINING PROTEIN"/>
    <property type="match status" value="1"/>
</dbReference>
<comment type="caution">
    <text evidence="12">The sequence shown here is derived from an EMBL/GenBank/DDBJ whole genome shotgun (WGS) entry which is preliminary data.</text>
</comment>
<sequence length="605" mass="64282">MLAPSFVLLSLFVASGFGKLYENVADLPSLNYDFVIVGGGTAGNVLANRLTENPKVSVLVLEAGVSNEGILPSEVPFRLASLFAPTIWNWNYTSTPQTGLLQRTLAVGRAHFLGGCSGHNGMAFTRGAAAEFDHYAQLTGDQGWSWNNLYPYFLKSEKWSPPADGHDTTGQFNPAVHGKSGPLSVSLNGYQYPEFASKVIATTKQSPNDWPFNLDMNSGKPLGVSYLQSSIGDGERSSSATSFLGPTYISRPNLHVLLHAQASRLVNSTQTPPLTPTPARAGKLHFGGVEFQFGNTLYTAQAKKEIILSAGVIGSVQVLQNSGVGPKATLAAAGVPTLLDLPSVGQNVTEHPTFFIVWSVNSTDTQEKVTNNATAFAEAQAQWNTSRTGPFVTSPLGTHVGFKRLPANSSAFAAHGDPQPNPSVPHLEFIFIPGGQLSSTIVLPANATNFMSIAVSLRAPISRGSININSNDPFAHPLIDVGLLKEESDVLALKDATAMALNFAAQPAWKGYIEQLITTGLDDATIETTIRSIASQSFHISGSNQMSPVGASYGVVDPDFLVKGTSGLSVIDVSTLPLITAAHTQAVTYAFAERGADLVKKRWNL</sequence>
<comment type="similarity">
    <text evidence="2">Belongs to the GMC oxidoreductase family.</text>
</comment>
<feature type="domain" description="Glucose-methanol-choline oxidoreductase N-terminal" evidence="10">
    <location>
        <begin position="32"/>
        <end position="352"/>
    </location>
</feature>
<feature type="domain" description="Glucose-methanol-choline oxidoreductase C-terminal" evidence="11">
    <location>
        <begin position="460"/>
        <end position="592"/>
    </location>
</feature>
<reference evidence="12" key="1">
    <citation type="submission" date="2023-03" db="EMBL/GenBank/DDBJ databases">
        <title>Massive genome expansion in bonnet fungi (Mycena s.s.) driven by repeated elements and novel gene families across ecological guilds.</title>
        <authorList>
            <consortium name="Lawrence Berkeley National Laboratory"/>
            <person name="Harder C.B."/>
            <person name="Miyauchi S."/>
            <person name="Viragh M."/>
            <person name="Kuo A."/>
            <person name="Thoen E."/>
            <person name="Andreopoulos B."/>
            <person name="Lu D."/>
            <person name="Skrede I."/>
            <person name="Drula E."/>
            <person name="Henrissat B."/>
            <person name="Morin E."/>
            <person name="Kohler A."/>
            <person name="Barry K."/>
            <person name="LaButti K."/>
            <person name="Morin E."/>
            <person name="Salamov A."/>
            <person name="Lipzen A."/>
            <person name="Mereny Z."/>
            <person name="Hegedus B."/>
            <person name="Baldrian P."/>
            <person name="Stursova M."/>
            <person name="Weitz H."/>
            <person name="Taylor A."/>
            <person name="Grigoriev I.V."/>
            <person name="Nagy L.G."/>
            <person name="Martin F."/>
            <person name="Kauserud H."/>
        </authorList>
    </citation>
    <scope>NUCLEOTIDE SEQUENCE</scope>
    <source>
        <strain evidence="12">CBHHK067</strain>
    </source>
</reference>
<dbReference type="SUPFAM" id="SSF54373">
    <property type="entry name" value="FAD-linked reductases, C-terminal domain"/>
    <property type="match status" value="1"/>
</dbReference>
<name>A0AAD7G919_MYCRO</name>
<dbReference type="PIRSF" id="PIRSF000137">
    <property type="entry name" value="Alcohol_oxidase"/>
    <property type="match status" value="1"/>
</dbReference>
<proteinExistence type="inferred from homology"/>
<dbReference type="PANTHER" id="PTHR11552">
    <property type="entry name" value="GLUCOSE-METHANOL-CHOLINE GMC OXIDOREDUCTASE"/>
    <property type="match status" value="1"/>
</dbReference>
<keyword evidence="5" id="KW-0274">FAD</keyword>
<dbReference type="Pfam" id="PF00732">
    <property type="entry name" value="GMC_oxred_N"/>
    <property type="match status" value="1"/>
</dbReference>
<dbReference type="InterPro" id="IPR000172">
    <property type="entry name" value="GMC_OxRdtase_N"/>
</dbReference>
<keyword evidence="13" id="KW-1185">Reference proteome</keyword>
<dbReference type="InterPro" id="IPR007867">
    <property type="entry name" value="GMC_OxRtase_C"/>
</dbReference>
<organism evidence="12 13">
    <name type="scientific">Mycena rosella</name>
    <name type="common">Pink bonnet</name>
    <name type="synonym">Agaricus rosellus</name>
    <dbReference type="NCBI Taxonomy" id="1033263"/>
    <lineage>
        <taxon>Eukaryota</taxon>
        <taxon>Fungi</taxon>
        <taxon>Dikarya</taxon>
        <taxon>Basidiomycota</taxon>
        <taxon>Agaricomycotina</taxon>
        <taxon>Agaricomycetes</taxon>
        <taxon>Agaricomycetidae</taxon>
        <taxon>Agaricales</taxon>
        <taxon>Marasmiineae</taxon>
        <taxon>Mycenaceae</taxon>
        <taxon>Mycena</taxon>
    </lineage>
</organism>
<evidence type="ECO:0000256" key="5">
    <source>
        <dbReference type="ARBA" id="ARBA00022827"/>
    </source>
</evidence>
<evidence type="ECO:0000313" key="13">
    <source>
        <dbReference type="Proteomes" id="UP001221757"/>
    </source>
</evidence>
<keyword evidence="4 9" id="KW-0732">Signal</keyword>
<evidence type="ECO:0000256" key="4">
    <source>
        <dbReference type="ARBA" id="ARBA00022729"/>
    </source>
</evidence>
<evidence type="ECO:0000259" key="10">
    <source>
        <dbReference type="Pfam" id="PF00732"/>
    </source>
</evidence>
<dbReference type="InterPro" id="IPR036188">
    <property type="entry name" value="FAD/NAD-bd_sf"/>
</dbReference>
<keyword evidence="3" id="KW-0285">Flavoprotein</keyword>
<dbReference type="GO" id="GO:0016614">
    <property type="term" value="F:oxidoreductase activity, acting on CH-OH group of donors"/>
    <property type="evidence" value="ECO:0007669"/>
    <property type="project" value="InterPro"/>
</dbReference>
<dbReference type="GO" id="GO:0050660">
    <property type="term" value="F:flavin adenine dinucleotide binding"/>
    <property type="evidence" value="ECO:0007669"/>
    <property type="project" value="InterPro"/>
</dbReference>
<evidence type="ECO:0000256" key="1">
    <source>
        <dbReference type="ARBA" id="ARBA00001974"/>
    </source>
</evidence>
<dbReference type="Pfam" id="PF05199">
    <property type="entry name" value="GMC_oxred_C"/>
    <property type="match status" value="1"/>
</dbReference>
<feature type="active site" description="Proton donor" evidence="8">
    <location>
        <position position="539"/>
    </location>
</feature>
<dbReference type="Gene3D" id="3.30.560.10">
    <property type="entry name" value="Glucose Oxidase, domain 3"/>
    <property type="match status" value="1"/>
</dbReference>
<evidence type="ECO:0000256" key="3">
    <source>
        <dbReference type="ARBA" id="ARBA00022630"/>
    </source>
</evidence>